<dbReference type="InterPro" id="IPR002035">
    <property type="entry name" value="VWF_A"/>
</dbReference>
<comment type="caution">
    <text evidence="3">The sequence shown here is derived from an EMBL/GenBank/DDBJ whole genome shotgun (WGS) entry which is preliminary data.</text>
</comment>
<evidence type="ECO:0000256" key="1">
    <source>
        <dbReference type="SAM" id="SignalP"/>
    </source>
</evidence>
<keyword evidence="4" id="KW-1185">Reference proteome</keyword>
<evidence type="ECO:0000313" key="3">
    <source>
        <dbReference type="EMBL" id="MBT0956442.1"/>
    </source>
</evidence>
<proteinExistence type="predicted"/>
<dbReference type="PROSITE" id="PS50234">
    <property type="entry name" value="VWFA"/>
    <property type="match status" value="1"/>
</dbReference>
<dbReference type="SUPFAM" id="SSF53300">
    <property type="entry name" value="vWA-like"/>
    <property type="match status" value="1"/>
</dbReference>
<accession>A0AAP2G729</accession>
<dbReference type="Pfam" id="PF13519">
    <property type="entry name" value="VWA_2"/>
    <property type="match status" value="1"/>
</dbReference>
<dbReference type="Gene3D" id="3.40.50.410">
    <property type="entry name" value="von Willebrand factor, type A domain"/>
    <property type="match status" value="1"/>
</dbReference>
<evidence type="ECO:0000259" key="2">
    <source>
        <dbReference type="PROSITE" id="PS50234"/>
    </source>
</evidence>
<evidence type="ECO:0000313" key="4">
    <source>
        <dbReference type="Proteomes" id="UP001315686"/>
    </source>
</evidence>
<feature type="signal peptide" evidence="1">
    <location>
        <begin position="1"/>
        <end position="18"/>
    </location>
</feature>
<protein>
    <submittedName>
        <fullName evidence="3">VWA domain-containing protein</fullName>
    </submittedName>
</protein>
<dbReference type="SMART" id="SM00327">
    <property type="entry name" value="VWA"/>
    <property type="match status" value="1"/>
</dbReference>
<sequence length="742" mass="78241">MRFLAALFLCLLPQLAAAQERPSAILVLDASGSMWGQIDGKAKITIAQEVIGGLLTDMPGDQALGLTAYGHRRKGDCNDIETLVLPGGDTRAAIANAVNAIQPKGKTPLSAAVIQAAETLKYSEEKATVILVSDGKETCEFDPCEVGKQLEQTGVDFTAHVIGFDIADPADRAELQCLAEETGGTYYSASNAQELGTAIFEVVEVNQPPVAITARVTATAVTSLSNTPITDPITWALTGPNGPVDVSAEQNPFSLDLDLGAYTLTADWLIGEQSQTTAFELFGSADATVQIVFDAPLPKASVTPSENPATAGSMIDILWAGPGAVQDFIGIGPQGATGADRWENFAYTKDGAPAALLMPVTPGAYTLSYFHGPDHLVLATADLTVTPVSASLTAPAEAPAGSQITLDWTGPGYDNDYIGIGPVAAQDSGRWQNYSYTREGSPLPLTLPVEPGAYMIRYFLGQDRAVLAERPITLTAAGASITAPETAPAGSTIQVGWSGPDYEGDYIAIGKPDASGAAQWETYSYTRDGSPLALETPTEPGNYLIRYITGQDRKTLAEAPLVLEPVTASLTAPQTAIGGAVITVEWTGPNYPQDFIAIGKTGAEGSARWAKYTRTEEGSPLTLQLPAAPGDYTLRYFLNADRSVLAEAPITLTQAPATLSAPPRARAGEVTEITWQGPDYPSDYIAIGKAGAEGSARWEKYIRTSSGNPATLPLPETPGTYVIRYFINADRYVIAEIPITLE</sequence>
<feature type="chain" id="PRO_5042920508" evidence="1">
    <location>
        <begin position="19"/>
        <end position="742"/>
    </location>
</feature>
<name>A0AAP2G729_9RHOB</name>
<gene>
    <name evidence="3" type="ORF">IV417_03515</name>
</gene>
<dbReference type="EMBL" id="JADQAZ010000001">
    <property type="protein sequence ID" value="MBT0956442.1"/>
    <property type="molecule type" value="Genomic_DNA"/>
</dbReference>
<dbReference type="AlphaFoldDB" id="A0AAP2G729"/>
<dbReference type="Proteomes" id="UP001315686">
    <property type="component" value="Unassembled WGS sequence"/>
</dbReference>
<organism evidence="3 4">
    <name type="scientific">Harenicola maris</name>
    <dbReference type="NCBI Taxonomy" id="2841044"/>
    <lineage>
        <taxon>Bacteria</taxon>
        <taxon>Pseudomonadati</taxon>
        <taxon>Pseudomonadota</taxon>
        <taxon>Alphaproteobacteria</taxon>
        <taxon>Rhodobacterales</taxon>
        <taxon>Paracoccaceae</taxon>
        <taxon>Harenicola</taxon>
    </lineage>
</organism>
<reference evidence="3 4" key="1">
    <citation type="journal article" date="2021" name="Arch. Microbiol.">
        <title>Harenicola maris gen. nov., sp. nov. isolated from the Sea of Japan shallow sediments.</title>
        <authorList>
            <person name="Romanenko L.A."/>
            <person name="Kurilenko V.V."/>
            <person name="Chernysheva N.Y."/>
            <person name="Tekutyeva L.A."/>
            <person name="Velansky P.V."/>
            <person name="Svetashev V.I."/>
            <person name="Isaeva M.P."/>
        </authorList>
    </citation>
    <scope>NUCLEOTIDE SEQUENCE [LARGE SCALE GENOMIC DNA]</scope>
    <source>
        <strain evidence="3 4">KMM 3653</strain>
    </source>
</reference>
<keyword evidence="1" id="KW-0732">Signal</keyword>
<dbReference type="InterPro" id="IPR036465">
    <property type="entry name" value="vWFA_dom_sf"/>
</dbReference>
<dbReference type="RefSeq" id="WP_327792644.1">
    <property type="nucleotide sequence ID" value="NZ_JADQAZ010000001.1"/>
</dbReference>
<feature type="domain" description="VWFA" evidence="2">
    <location>
        <begin position="23"/>
        <end position="203"/>
    </location>
</feature>